<dbReference type="EMBL" id="CCCS020000035">
    <property type="protein sequence ID" value="CDQ10433.1"/>
    <property type="molecule type" value="Genomic_DNA"/>
</dbReference>
<evidence type="ECO:0000256" key="1">
    <source>
        <dbReference type="SAM" id="MobiDB-lite"/>
    </source>
</evidence>
<reference evidence="2" key="1">
    <citation type="submission" date="2014-03" db="EMBL/GenBank/DDBJ databases">
        <authorList>
            <person name="Genoscope - CEA"/>
        </authorList>
    </citation>
    <scope>NUCLEOTIDE SEQUENCE [LARGE SCALE GENOMIC DNA]</scope>
    <source>
        <strain evidence="2">CF27</strain>
    </source>
</reference>
<protein>
    <submittedName>
        <fullName evidence="2">Uncharacterized protein</fullName>
    </submittedName>
</protein>
<dbReference type="AlphaFoldDB" id="A0A060UUJ0"/>
<reference evidence="2" key="2">
    <citation type="submission" date="2014-07" db="EMBL/GenBank/DDBJ databases">
        <title>Initial genome analysis of the psychrotolerant acidophile Acidithiobacillus ferrivorans CF27: insights into iron and sulfur oxidation pathways and into biofilm formation.</title>
        <authorList>
            <person name="Talla E."/>
            <person name="Hedrich S."/>
            <person name="Mangenot S."/>
            <person name="Ji B."/>
            <person name="Johnson D.B."/>
            <person name="Barbe V."/>
            <person name="Bonnefoy V."/>
        </authorList>
    </citation>
    <scope>NUCLEOTIDE SEQUENCE [LARGE SCALE GENOMIC DNA]</scope>
    <source>
        <strain evidence="2">CF27</strain>
    </source>
</reference>
<accession>A0A060UUJ0</accession>
<gene>
    <name evidence="2" type="ORF">AFERRI_400214</name>
</gene>
<organism evidence="2">
    <name type="scientific">Acidithiobacillus ferrivorans</name>
    <dbReference type="NCBI Taxonomy" id="160808"/>
    <lineage>
        <taxon>Bacteria</taxon>
        <taxon>Pseudomonadati</taxon>
        <taxon>Pseudomonadota</taxon>
        <taxon>Acidithiobacillia</taxon>
        <taxon>Acidithiobacillales</taxon>
        <taxon>Acidithiobacillaceae</taxon>
        <taxon>Acidithiobacillus</taxon>
    </lineage>
</organism>
<evidence type="ECO:0000313" key="2">
    <source>
        <dbReference type="EMBL" id="CDQ10433.1"/>
    </source>
</evidence>
<proteinExistence type="predicted"/>
<feature type="region of interest" description="Disordered" evidence="1">
    <location>
        <begin position="1"/>
        <end position="24"/>
    </location>
</feature>
<comment type="caution">
    <text evidence="2">The sequence shown here is derived from an EMBL/GenBank/DDBJ whole genome shotgun (WGS) entry which is preliminary data.</text>
</comment>
<name>A0A060UUJ0_9PROT</name>
<sequence>MEASMNRQGMIYQPANRTQKQVAPRYERYASPCVDELQWNHETNM</sequence>